<protein>
    <submittedName>
        <fullName evidence="3">MORN repeat-containing protein 1</fullName>
    </submittedName>
</protein>
<sequence>MASKVSREKGYVGETRTQLRHGYGIYKYPNQFFRYEGEWKEGKKHGHGKLVMTDGSYYEGEFINGEIEGHGFRKWATTGNTYSGQFCNGELNGFGIMTYGTGAVYEGEFQSNKREGRGVMKFADGSVYEGLFHNNVRHGEGSQSFANGDCYVGDWVQDKRQGSGELKFYDGSVYDGQWRNDFYNGAGTLIHSSGMTYDGMWVNGRPAVEAAKIAIITDECQELAQDVPFTITIEIKSEEGELVVDEQGRELHISAGFKHQVPNQGSPLLDLIEDMEETPIPTPYYDVVSYPITEYSFMEERLKAMDESGLMKPPGTAYSDGTSLYPSAAPSVTEDAPESFAEIENNERETELPAPTSDVKEEDVEQEKVDPGKHVEIQPEISRNLEDEEYCGETGLDEKDDKEMSESPTPPPVSRRRTQSGKVQFEVRLVLTTTFDATTILSAKLYRRPLFYQVFLIRETLLSQIPLFPIPPYPPVPKVQRTKFEEGNQEAQKAGCKDIALPPPPPGYRPFSVLDITLEEEAKAKVRNSKTGALAQQLKIGAKMGKNIDELPFQPPEQVNFEKIKDPKIAKAKREKLYGDERFARPGEYIIIVSDVTNPPFLGKQLPPAFCRIKVLHPKKLKKVKTPTKSKSSSKAPE</sequence>
<dbReference type="InterPro" id="IPR003409">
    <property type="entry name" value="MORN"/>
</dbReference>
<dbReference type="AlphaFoldDB" id="A0A9Q0YIR3"/>
<evidence type="ECO:0000313" key="4">
    <source>
        <dbReference type="Proteomes" id="UP001152320"/>
    </source>
</evidence>
<dbReference type="FunFam" id="2.20.110.10:FF:000002">
    <property type="entry name" value="Phosphatidylinositol 4-phosphate 5-kinase 8"/>
    <property type="match status" value="1"/>
</dbReference>
<evidence type="ECO:0000313" key="3">
    <source>
        <dbReference type="EMBL" id="KAJ8022140.1"/>
    </source>
</evidence>
<keyword evidence="1" id="KW-0677">Repeat</keyword>
<dbReference type="PANTHER" id="PTHR23084">
    <property type="entry name" value="PHOSPHATIDYLINOSITOL-4-PHOSPHATE 5-KINASE RELATED"/>
    <property type="match status" value="1"/>
</dbReference>
<name>A0A9Q0YIR3_HOLLE</name>
<dbReference type="EMBL" id="JAIZAY010000021">
    <property type="protein sequence ID" value="KAJ8022140.1"/>
    <property type="molecule type" value="Genomic_DNA"/>
</dbReference>
<dbReference type="OrthoDB" id="423343at2759"/>
<evidence type="ECO:0000256" key="2">
    <source>
        <dbReference type="SAM" id="MobiDB-lite"/>
    </source>
</evidence>
<accession>A0A9Q0YIR3</accession>
<comment type="caution">
    <text evidence="3">The sequence shown here is derived from an EMBL/GenBank/DDBJ whole genome shotgun (WGS) entry which is preliminary data.</text>
</comment>
<gene>
    <name evidence="3" type="ORF">HOLleu_39549</name>
</gene>
<dbReference type="Pfam" id="PF02493">
    <property type="entry name" value="MORN"/>
    <property type="match status" value="9"/>
</dbReference>
<feature type="compositionally biased region" description="Basic and acidic residues" evidence="2">
    <location>
        <begin position="396"/>
        <end position="405"/>
    </location>
</feature>
<dbReference type="PANTHER" id="PTHR23084:SF263">
    <property type="entry name" value="MORN REPEAT-CONTAINING PROTEIN 1"/>
    <property type="match status" value="1"/>
</dbReference>
<feature type="region of interest" description="Disordered" evidence="2">
    <location>
        <begin position="313"/>
        <end position="420"/>
    </location>
</feature>
<organism evidence="3 4">
    <name type="scientific">Holothuria leucospilota</name>
    <name type="common">Black long sea cucumber</name>
    <name type="synonym">Mertensiothuria leucospilota</name>
    <dbReference type="NCBI Taxonomy" id="206669"/>
    <lineage>
        <taxon>Eukaryota</taxon>
        <taxon>Metazoa</taxon>
        <taxon>Echinodermata</taxon>
        <taxon>Eleutherozoa</taxon>
        <taxon>Echinozoa</taxon>
        <taxon>Holothuroidea</taxon>
        <taxon>Aspidochirotacea</taxon>
        <taxon>Aspidochirotida</taxon>
        <taxon>Holothuriidae</taxon>
        <taxon>Holothuria</taxon>
    </lineage>
</organism>
<evidence type="ECO:0000256" key="1">
    <source>
        <dbReference type="ARBA" id="ARBA00022737"/>
    </source>
</evidence>
<reference evidence="3" key="1">
    <citation type="submission" date="2021-10" db="EMBL/GenBank/DDBJ databases">
        <title>Tropical sea cucumber genome reveals ecological adaptation and Cuvierian tubules defense mechanism.</title>
        <authorList>
            <person name="Chen T."/>
        </authorList>
    </citation>
    <scope>NUCLEOTIDE SEQUENCE</scope>
    <source>
        <strain evidence="3">Nanhai2018</strain>
        <tissue evidence="3">Muscle</tissue>
    </source>
</reference>
<dbReference type="SMART" id="SM00698">
    <property type="entry name" value="MORN"/>
    <property type="match status" value="8"/>
</dbReference>
<dbReference type="Proteomes" id="UP001152320">
    <property type="component" value="Chromosome 21"/>
</dbReference>
<feature type="compositionally biased region" description="Basic and acidic residues" evidence="2">
    <location>
        <begin position="366"/>
        <end position="377"/>
    </location>
</feature>
<proteinExistence type="predicted"/>
<keyword evidence="4" id="KW-1185">Reference proteome</keyword>
<dbReference type="SUPFAM" id="SSF82185">
    <property type="entry name" value="Histone H3 K4-specific methyltransferase SET7/9 N-terminal domain"/>
    <property type="match status" value="2"/>
</dbReference>
<dbReference type="Gene3D" id="2.20.110.10">
    <property type="entry name" value="Histone H3 K4-specific methyltransferase SET7/9 N-terminal domain"/>
    <property type="match status" value="3"/>
</dbReference>